<evidence type="ECO:0000256" key="3">
    <source>
        <dbReference type="ARBA" id="ARBA00011048"/>
    </source>
</evidence>
<keyword evidence="12" id="KW-1185">Reference proteome</keyword>
<dbReference type="Gene3D" id="3.20.20.70">
    <property type="entry name" value="Aldolase class I"/>
    <property type="match status" value="1"/>
</dbReference>
<keyword evidence="5" id="KW-0288">FMN</keyword>
<evidence type="ECO:0000256" key="1">
    <source>
        <dbReference type="ARBA" id="ARBA00001917"/>
    </source>
</evidence>
<dbReference type="PANTHER" id="PTHR42917">
    <property type="entry name" value="2,4-DIENOYL-COA REDUCTASE"/>
    <property type="match status" value="1"/>
</dbReference>
<gene>
    <name evidence="11" type="ORF">C0Z16_30795</name>
</gene>
<evidence type="ECO:0000256" key="8">
    <source>
        <dbReference type="ARBA" id="ARBA00023004"/>
    </source>
</evidence>
<dbReference type="Pfam" id="PF00724">
    <property type="entry name" value="Oxidored_FMN"/>
    <property type="match status" value="1"/>
</dbReference>
<keyword evidence="6" id="KW-0479">Metal-binding</keyword>
<dbReference type="InterPro" id="IPR001155">
    <property type="entry name" value="OxRdtase_FMN_N"/>
</dbReference>
<feature type="domain" description="NADH:flavin oxidoreductase/NADH oxidase N-terminal" evidence="10">
    <location>
        <begin position="20"/>
        <end position="334"/>
    </location>
</feature>
<evidence type="ECO:0000313" key="11">
    <source>
        <dbReference type="EMBL" id="PMS24506.1"/>
    </source>
</evidence>
<organism evidence="11 12">
    <name type="scientific">Paraburkholderia rhynchosiae</name>
    <dbReference type="NCBI Taxonomy" id="487049"/>
    <lineage>
        <taxon>Bacteria</taxon>
        <taxon>Pseudomonadati</taxon>
        <taxon>Pseudomonadota</taxon>
        <taxon>Betaproteobacteria</taxon>
        <taxon>Burkholderiales</taxon>
        <taxon>Burkholderiaceae</taxon>
        <taxon>Paraburkholderia</taxon>
    </lineage>
</organism>
<dbReference type="Proteomes" id="UP000235659">
    <property type="component" value="Unassembled WGS sequence"/>
</dbReference>
<protein>
    <submittedName>
        <fullName evidence="11">NADH:flavin oxidoreductase</fullName>
    </submittedName>
</protein>
<dbReference type="Gene3D" id="3.50.50.60">
    <property type="entry name" value="FAD/NAD(P)-binding domain"/>
    <property type="match status" value="1"/>
</dbReference>
<proteinExistence type="inferred from homology"/>
<evidence type="ECO:0000313" key="12">
    <source>
        <dbReference type="Proteomes" id="UP000235659"/>
    </source>
</evidence>
<evidence type="ECO:0000256" key="7">
    <source>
        <dbReference type="ARBA" id="ARBA00023002"/>
    </source>
</evidence>
<reference evidence="11 12" key="1">
    <citation type="submission" date="2018-01" db="EMBL/GenBank/DDBJ databases">
        <title>Whole genome analyses suggest that Burkholderia sensu lato contains two further novel genera in the rhizoxinica-symbiotica group Mycetohabitans gen. nov., and Trinickia gen. nov.: implications for the evolution of diazotrophy and nodulation in the Burkholderiaceae.</title>
        <authorList>
            <person name="Estrada-de los Santos P."/>
            <person name="Palmer M."/>
            <person name="Chavez-Ramirez B."/>
            <person name="Beukes C."/>
            <person name="Steenkamp E.T."/>
            <person name="Hirsch A.M."/>
            <person name="Manyaka P."/>
            <person name="Maluk M."/>
            <person name="Lafos M."/>
            <person name="Crook M."/>
            <person name="Gross E."/>
            <person name="Simon M.F."/>
            <person name="Bueno dos Reis Junior F."/>
            <person name="Poole P.S."/>
            <person name="Venter S.N."/>
            <person name="James E.K."/>
        </authorList>
    </citation>
    <scope>NUCLEOTIDE SEQUENCE [LARGE SCALE GENOMIC DNA]</scope>
    <source>
        <strain evidence="11 12">WSM 3937</strain>
    </source>
</reference>
<dbReference type="SUPFAM" id="SSF51395">
    <property type="entry name" value="FMN-linked oxidoreductases"/>
    <property type="match status" value="1"/>
</dbReference>
<dbReference type="EMBL" id="PNXY01000034">
    <property type="protein sequence ID" value="PMS24506.1"/>
    <property type="molecule type" value="Genomic_DNA"/>
</dbReference>
<accession>A0ABX4UVZ8</accession>
<evidence type="ECO:0000256" key="4">
    <source>
        <dbReference type="ARBA" id="ARBA00022630"/>
    </source>
</evidence>
<dbReference type="PANTHER" id="PTHR42917:SF2">
    <property type="entry name" value="2,4-DIENOYL-COA REDUCTASE [(2E)-ENOYL-COA-PRODUCING]"/>
    <property type="match status" value="1"/>
</dbReference>
<evidence type="ECO:0000256" key="9">
    <source>
        <dbReference type="ARBA" id="ARBA00023014"/>
    </source>
</evidence>
<dbReference type="InterPro" id="IPR036188">
    <property type="entry name" value="FAD/NAD-bd_sf"/>
</dbReference>
<dbReference type="Gene3D" id="3.40.50.720">
    <property type="entry name" value="NAD(P)-binding Rossmann-like Domain"/>
    <property type="match status" value="1"/>
</dbReference>
<comment type="similarity">
    <text evidence="3">In the N-terminal section; belongs to the NADH:flavin oxidoreductase/NADH oxidase family.</text>
</comment>
<dbReference type="Pfam" id="PF12831">
    <property type="entry name" value="FAD_oxidored"/>
    <property type="match status" value="1"/>
</dbReference>
<comment type="cofactor">
    <cofactor evidence="2">
        <name>[4Fe-4S] cluster</name>
        <dbReference type="ChEBI" id="CHEBI:49883"/>
    </cofactor>
</comment>
<keyword evidence="9" id="KW-0411">Iron-sulfur</keyword>
<sequence length="667" mass="72874">MHLRSSHCGEDLMSYTHVDKPIRIGNIEIKNRTFRPAHGTGIGLGWMNDALIAYHEERARGGVGLIINEVGSVHPSTALLQNIYDPNIEGGMRKLVDRIKPHGTRLFQQLWHGGHYGGWDGSVPWSSSDIPNVEAGVVPVRMSKAMIDEIIGSFAECAYRMEQYGLDGVDVHCAHGYLFHQFLSPLTNDREDEYGGSFENRLRFTIEVMKAIRSAVSANFVVGVRIGPDLAPGGIGIEETLRVARTLEDQRLIDYVNVSVGNYCRNDKMIGGMNEPPGYELSTSAPITHNVKIPTLITGRFRTLEEIDQVIRAGDADMVGLVRAMIADPRLVSKSLAGDADRVRPCIACNQACVANQVRGLPIECAVNPGAGHELERGDHMLERAPESRVILVVGGGPAGLEAARVAAIRGHKVILAEANSYLGGSIRTAAKVPTRHTLVDIVTWLEEEVYRLGVDVRLNTYLDAADVHEIRPDAVIIATGAMERMDGIQSSHLGEPIKNVARKGVISSTELFMATPAELGRSAVVIDDVGHFEGLGAAEFLINQGLEVTYITPRREVGPLARQTLMVEPYLQRMQGKPFRYMIRTRAIAIEQGEVVVGPAYLFDTLADSSKVRADTVVLVSHNRPNRDVYDALVGQIENLHVVGDAASPRFLQTAIREGHIAGKSV</sequence>
<comment type="caution">
    <text evidence="11">The sequence shown here is derived from an EMBL/GenBank/DDBJ whole genome shotgun (WGS) entry which is preliminary data.</text>
</comment>
<dbReference type="SUPFAM" id="SSF51971">
    <property type="entry name" value="Nucleotide-binding domain"/>
    <property type="match status" value="1"/>
</dbReference>
<comment type="cofactor">
    <cofactor evidence="1">
        <name>FMN</name>
        <dbReference type="ChEBI" id="CHEBI:58210"/>
    </cofactor>
</comment>
<evidence type="ECO:0000259" key="10">
    <source>
        <dbReference type="Pfam" id="PF00724"/>
    </source>
</evidence>
<dbReference type="InterPro" id="IPR013785">
    <property type="entry name" value="Aldolase_TIM"/>
</dbReference>
<dbReference type="InterPro" id="IPR051793">
    <property type="entry name" value="NADH:flavin_oxidoreductase"/>
</dbReference>
<keyword evidence="8" id="KW-0408">Iron</keyword>
<dbReference type="PRINTS" id="PR00368">
    <property type="entry name" value="FADPNR"/>
</dbReference>
<keyword evidence="4" id="KW-0285">Flavoprotein</keyword>
<evidence type="ECO:0000256" key="6">
    <source>
        <dbReference type="ARBA" id="ARBA00022723"/>
    </source>
</evidence>
<name>A0ABX4UVZ8_9BURK</name>
<evidence type="ECO:0000256" key="5">
    <source>
        <dbReference type="ARBA" id="ARBA00022643"/>
    </source>
</evidence>
<dbReference type="SUPFAM" id="SSF51905">
    <property type="entry name" value="FAD/NAD(P)-binding domain"/>
    <property type="match status" value="1"/>
</dbReference>
<evidence type="ECO:0000256" key="2">
    <source>
        <dbReference type="ARBA" id="ARBA00001966"/>
    </source>
</evidence>
<keyword evidence="7" id="KW-0560">Oxidoreductase</keyword>